<evidence type="ECO:0000256" key="9">
    <source>
        <dbReference type="ARBA" id="ARBA00022741"/>
    </source>
</evidence>
<evidence type="ECO:0000313" key="18">
    <source>
        <dbReference type="EMBL" id="AZP12843.1"/>
    </source>
</evidence>
<dbReference type="EMBL" id="CP034464">
    <property type="protein sequence ID" value="AZP12843.1"/>
    <property type="molecule type" value="Genomic_DNA"/>
</dbReference>
<evidence type="ECO:0000256" key="6">
    <source>
        <dbReference type="ARBA" id="ARBA00022553"/>
    </source>
</evidence>
<dbReference type="PRINTS" id="PR00344">
    <property type="entry name" value="BCTRLSENSOR"/>
</dbReference>
<evidence type="ECO:0000256" key="15">
    <source>
        <dbReference type="ARBA" id="ARBA00073143"/>
    </source>
</evidence>
<dbReference type="InterPro" id="IPR017055">
    <property type="entry name" value="Sig_transdc_His_kinase_DctB"/>
</dbReference>
<evidence type="ECO:0000313" key="19">
    <source>
        <dbReference type="Proteomes" id="UP000275663"/>
    </source>
</evidence>
<dbReference type="GO" id="GO:0005886">
    <property type="term" value="C:plasma membrane"/>
    <property type="evidence" value="ECO:0007669"/>
    <property type="project" value="UniProtKB-SubCell"/>
</dbReference>
<accession>A0A3S9HL49</accession>
<dbReference type="SMART" id="SM00388">
    <property type="entry name" value="HisKA"/>
    <property type="match status" value="1"/>
</dbReference>
<dbReference type="InterPro" id="IPR029151">
    <property type="entry name" value="Sensor-like_sf"/>
</dbReference>
<protein>
    <recommendedName>
        <fullName evidence="15">C4-dicarboxylate transport sensor protein DctB</fullName>
        <ecNumber evidence="3">2.7.13.3</ecNumber>
    </recommendedName>
</protein>
<dbReference type="SUPFAM" id="SSF47384">
    <property type="entry name" value="Homodimeric domain of signal transducing histidine kinase"/>
    <property type="match status" value="1"/>
</dbReference>
<evidence type="ECO:0000256" key="11">
    <source>
        <dbReference type="ARBA" id="ARBA00022840"/>
    </source>
</evidence>
<dbReference type="InterPro" id="IPR036097">
    <property type="entry name" value="HisK_dim/P_sf"/>
</dbReference>
<dbReference type="Gene3D" id="3.30.450.20">
    <property type="entry name" value="PAS domain"/>
    <property type="match status" value="2"/>
</dbReference>
<dbReference type="SUPFAM" id="SSF103190">
    <property type="entry name" value="Sensory domain-like"/>
    <property type="match status" value="1"/>
</dbReference>
<dbReference type="InterPro" id="IPR003594">
    <property type="entry name" value="HATPase_dom"/>
</dbReference>
<feature type="transmembrane region" description="Helical" evidence="16">
    <location>
        <begin position="7"/>
        <end position="28"/>
    </location>
</feature>
<reference evidence="18 19" key="1">
    <citation type="journal article" date="2011" name="Int. J. Syst. Evol. Microbiol.">
        <title>Description of Undibacterium oligocarboniphilum sp. nov., isolated from purified water, and Undibacterium pigrum strain CCUG 49012 as the type strain of Undibacterium parvum sp. nov., and emended descriptions of the genus Undibacterium and the species Undibacterium pigrum.</title>
        <authorList>
            <person name="Eder W."/>
            <person name="Wanner G."/>
            <person name="Ludwig W."/>
            <person name="Busse H.J."/>
            <person name="Ziemke-Kageler F."/>
            <person name="Lang E."/>
        </authorList>
    </citation>
    <scope>NUCLEOTIDE SEQUENCE [LARGE SCALE GENOMIC DNA]</scope>
    <source>
        <strain evidence="18 19">DSM 23061</strain>
    </source>
</reference>
<dbReference type="InterPro" id="IPR005467">
    <property type="entry name" value="His_kinase_dom"/>
</dbReference>
<dbReference type="GO" id="GO:0005524">
    <property type="term" value="F:ATP binding"/>
    <property type="evidence" value="ECO:0007669"/>
    <property type="project" value="UniProtKB-KW"/>
</dbReference>
<feature type="domain" description="Histidine kinase" evidence="17">
    <location>
        <begin position="390"/>
        <end position="606"/>
    </location>
</feature>
<dbReference type="InterPro" id="IPR004358">
    <property type="entry name" value="Sig_transdc_His_kin-like_C"/>
</dbReference>
<keyword evidence="12 16" id="KW-1133">Transmembrane helix</keyword>
<evidence type="ECO:0000256" key="13">
    <source>
        <dbReference type="ARBA" id="ARBA00023012"/>
    </source>
</evidence>
<feature type="transmembrane region" description="Helical" evidence="16">
    <location>
        <begin position="291"/>
        <end position="313"/>
    </location>
</feature>
<dbReference type="Gene3D" id="1.10.287.130">
    <property type="match status" value="1"/>
</dbReference>
<dbReference type="RefSeq" id="WP_126128222.1">
    <property type="nucleotide sequence ID" value="NZ_CP034464.1"/>
</dbReference>
<dbReference type="Pfam" id="PF00512">
    <property type="entry name" value="HisKA"/>
    <property type="match status" value="1"/>
</dbReference>
<dbReference type="SMART" id="SM00387">
    <property type="entry name" value="HATPase_c"/>
    <property type="match status" value="1"/>
</dbReference>
<dbReference type="PANTHER" id="PTHR43065:SF46">
    <property type="entry name" value="C4-DICARBOXYLATE TRANSPORT SENSOR PROTEIN DCTB"/>
    <property type="match status" value="1"/>
</dbReference>
<name>A0A3S9HL49_9BURK</name>
<keyword evidence="11" id="KW-0067">ATP-binding</keyword>
<dbReference type="Proteomes" id="UP000275663">
    <property type="component" value="Chromosome"/>
</dbReference>
<gene>
    <name evidence="18" type="ORF">EJN92_13015</name>
</gene>
<organism evidence="18 19">
    <name type="scientific">Undibacterium parvum</name>
    <dbReference type="NCBI Taxonomy" id="401471"/>
    <lineage>
        <taxon>Bacteria</taxon>
        <taxon>Pseudomonadati</taxon>
        <taxon>Pseudomonadota</taxon>
        <taxon>Betaproteobacteria</taxon>
        <taxon>Burkholderiales</taxon>
        <taxon>Oxalobacteraceae</taxon>
        <taxon>Undibacterium</taxon>
    </lineage>
</organism>
<evidence type="ECO:0000256" key="7">
    <source>
        <dbReference type="ARBA" id="ARBA00022679"/>
    </source>
</evidence>
<comment type="catalytic activity">
    <reaction evidence="1">
        <text>ATP + protein L-histidine = ADP + protein N-phospho-L-histidine.</text>
        <dbReference type="EC" id="2.7.13.3"/>
    </reaction>
</comment>
<dbReference type="CDD" id="cd00075">
    <property type="entry name" value="HATPase"/>
    <property type="match status" value="1"/>
</dbReference>
<dbReference type="SUPFAM" id="SSF55874">
    <property type="entry name" value="ATPase domain of HSP90 chaperone/DNA topoisomerase II/histidine kinase"/>
    <property type="match status" value="1"/>
</dbReference>
<evidence type="ECO:0000256" key="14">
    <source>
        <dbReference type="ARBA" id="ARBA00023136"/>
    </source>
</evidence>
<evidence type="ECO:0000256" key="3">
    <source>
        <dbReference type="ARBA" id="ARBA00012438"/>
    </source>
</evidence>
<comment type="subcellular location">
    <subcellularLocation>
        <location evidence="2">Cell inner membrane</location>
        <topology evidence="2">Multi-pass membrane protein</topology>
    </subcellularLocation>
</comment>
<dbReference type="KEGG" id="upv:EJN92_13015"/>
<dbReference type="PROSITE" id="PS50109">
    <property type="entry name" value="HIS_KIN"/>
    <property type="match status" value="1"/>
</dbReference>
<dbReference type="GO" id="GO:0000155">
    <property type="term" value="F:phosphorelay sensor kinase activity"/>
    <property type="evidence" value="ECO:0007669"/>
    <property type="project" value="InterPro"/>
</dbReference>
<keyword evidence="6" id="KW-0597">Phosphoprotein</keyword>
<evidence type="ECO:0000256" key="16">
    <source>
        <dbReference type="SAM" id="Phobius"/>
    </source>
</evidence>
<dbReference type="PANTHER" id="PTHR43065">
    <property type="entry name" value="SENSOR HISTIDINE KINASE"/>
    <property type="match status" value="1"/>
</dbReference>
<sequence>MSGGKRIIWLATTIVIALALVFATYLLAARKAADESRQAGERQLQMIALDLESVLERYETLPYAVAYLPLAAQALNRPQDLAVQRELNLMLQDLQLQAKVEAIYLMDTTGTTIASSNWESASSYIGKNFGFRPYFSEAIKANGVGGTTGHFYAIGNSTNIPGYFIAQAVYPVGSQRAAAKPLGVIAVKISLRGFEQAWRSSEEPIALADRNGVVFLSNRAAWQYHSLQALDQSVQQSLLATLQYADKQISPIRSLPKAEHADFGEYLARPIGRLGWQLMLFPNQAKVQKSALQAAMIAALMAGVLLAVAGAFYQRQRRLAEGLLAQSALRNAADDLDRKIALRTVELTAGNEQLEAQLQKLRVTESLLRSTQNEMLQAGKLAMLGQMAAGITHELNQPLTAIRAFADNAGVFLARGNAQQASANLQHISDASARMGALIAQLKSYSRKSSELLSVVDVAQSIHAAAAILRSEFERQGAQLEICLNGESAQVLGDSIRLEQVLINLIHNALDALDAVEPAELKKVTVVLAQDADTVSIRIMDNGIGLADQVLQHLFEPFFTTKPSGSGLGLGLSISASIVQAMNGQLLASNREQGGAEFVLHIPRHAS</sequence>
<dbReference type="EC" id="2.7.13.3" evidence="3"/>
<keyword evidence="14 16" id="KW-0472">Membrane</keyword>
<evidence type="ECO:0000256" key="4">
    <source>
        <dbReference type="ARBA" id="ARBA00022475"/>
    </source>
</evidence>
<evidence type="ECO:0000256" key="5">
    <source>
        <dbReference type="ARBA" id="ARBA00022519"/>
    </source>
</evidence>
<dbReference type="InterPro" id="IPR036890">
    <property type="entry name" value="HATPase_C_sf"/>
</dbReference>
<evidence type="ECO:0000256" key="8">
    <source>
        <dbReference type="ARBA" id="ARBA00022692"/>
    </source>
</evidence>
<dbReference type="Gene3D" id="3.30.565.10">
    <property type="entry name" value="Histidine kinase-like ATPase, C-terminal domain"/>
    <property type="match status" value="1"/>
</dbReference>
<keyword evidence="5" id="KW-0997">Cell inner membrane</keyword>
<keyword evidence="10 18" id="KW-0418">Kinase</keyword>
<evidence type="ECO:0000256" key="10">
    <source>
        <dbReference type="ARBA" id="ARBA00022777"/>
    </source>
</evidence>
<keyword evidence="7" id="KW-0808">Transferase</keyword>
<evidence type="ECO:0000256" key="12">
    <source>
        <dbReference type="ARBA" id="ARBA00022989"/>
    </source>
</evidence>
<dbReference type="InterPro" id="IPR033479">
    <property type="entry name" value="dCache_1"/>
</dbReference>
<dbReference type="Pfam" id="PF02518">
    <property type="entry name" value="HATPase_c"/>
    <property type="match status" value="1"/>
</dbReference>
<evidence type="ECO:0000256" key="2">
    <source>
        <dbReference type="ARBA" id="ARBA00004429"/>
    </source>
</evidence>
<dbReference type="FunFam" id="1.10.287.130:FF:000049">
    <property type="entry name" value="C4-dicarboxylate transport sensor protein DctB"/>
    <property type="match status" value="1"/>
</dbReference>
<keyword evidence="13" id="KW-0902">Two-component regulatory system</keyword>
<keyword evidence="4" id="KW-1003">Cell membrane</keyword>
<dbReference type="AlphaFoldDB" id="A0A3S9HL49"/>
<keyword evidence="19" id="KW-1185">Reference proteome</keyword>
<dbReference type="InterPro" id="IPR003661">
    <property type="entry name" value="HisK_dim/P_dom"/>
</dbReference>
<keyword evidence="9" id="KW-0547">Nucleotide-binding</keyword>
<keyword evidence="8 16" id="KW-0812">Transmembrane</keyword>
<evidence type="ECO:0000256" key="1">
    <source>
        <dbReference type="ARBA" id="ARBA00000085"/>
    </source>
</evidence>
<proteinExistence type="predicted"/>
<dbReference type="OrthoDB" id="9772100at2"/>
<dbReference type="PIRSF" id="PIRSF036431">
    <property type="entry name" value="STHK_DctB"/>
    <property type="match status" value="1"/>
</dbReference>
<dbReference type="CDD" id="cd00082">
    <property type="entry name" value="HisKA"/>
    <property type="match status" value="1"/>
</dbReference>
<dbReference type="Pfam" id="PF02743">
    <property type="entry name" value="dCache_1"/>
    <property type="match status" value="1"/>
</dbReference>
<evidence type="ECO:0000259" key="17">
    <source>
        <dbReference type="PROSITE" id="PS50109"/>
    </source>
</evidence>